<keyword evidence="2" id="KW-0472">Membrane</keyword>
<evidence type="ECO:0000313" key="3">
    <source>
        <dbReference type="EMBL" id="KUJ21708.1"/>
    </source>
</evidence>
<proteinExistence type="predicted"/>
<reference evidence="3 4" key="1">
    <citation type="submission" date="2015-10" db="EMBL/GenBank/DDBJ databases">
        <title>Full genome of DAOMC 229536 Phialocephala scopiformis, a fungal endophyte of spruce producing the potent anti-insectan compound rugulosin.</title>
        <authorList>
            <consortium name="DOE Joint Genome Institute"/>
            <person name="Walker A.K."/>
            <person name="Frasz S.L."/>
            <person name="Seifert K.A."/>
            <person name="Miller J.D."/>
            <person name="Mondo S.J."/>
            <person name="Labutti K."/>
            <person name="Lipzen A."/>
            <person name="Dockter R."/>
            <person name="Kennedy M."/>
            <person name="Grigoriev I.V."/>
            <person name="Spatafora J.W."/>
        </authorList>
    </citation>
    <scope>NUCLEOTIDE SEQUENCE [LARGE SCALE GENOMIC DNA]</scope>
    <source>
        <strain evidence="3 4">CBS 120377</strain>
    </source>
</reference>
<gene>
    <name evidence="3" type="ORF">LY89DRAFT_729216</name>
</gene>
<accession>A0A194XNH2</accession>
<dbReference type="RefSeq" id="XP_018076063.1">
    <property type="nucleotide sequence ID" value="XM_018219356.1"/>
</dbReference>
<name>A0A194XNH2_MOLSC</name>
<keyword evidence="2" id="KW-1133">Transmembrane helix</keyword>
<feature type="transmembrane region" description="Helical" evidence="2">
    <location>
        <begin position="122"/>
        <end position="141"/>
    </location>
</feature>
<evidence type="ECO:0000256" key="2">
    <source>
        <dbReference type="SAM" id="Phobius"/>
    </source>
</evidence>
<dbReference type="GeneID" id="28829082"/>
<evidence type="ECO:0000256" key="1">
    <source>
        <dbReference type="SAM" id="MobiDB-lite"/>
    </source>
</evidence>
<sequence length="142" mass="13746">MYLSIANICVPTFSVLAAADPLEVPLPPPLPQAPSKTNPNPPQIRQASTTSLSPSSSIDSAAISSEASSLLSASSVSSSLSSSSSTHSSYTAATATATALTGSTGGGDTQGPSSGSGAAGLVVQWGVMGMLLGAVVLGVGLL</sequence>
<dbReference type="Proteomes" id="UP000070700">
    <property type="component" value="Unassembled WGS sequence"/>
</dbReference>
<feature type="compositionally biased region" description="Polar residues" evidence="1">
    <location>
        <begin position="35"/>
        <end position="46"/>
    </location>
</feature>
<dbReference type="KEGG" id="psco:LY89DRAFT_729216"/>
<protein>
    <submittedName>
        <fullName evidence="3">Uncharacterized protein</fullName>
    </submittedName>
</protein>
<dbReference type="AlphaFoldDB" id="A0A194XNH2"/>
<feature type="compositionally biased region" description="Low complexity" evidence="1">
    <location>
        <begin position="47"/>
        <end position="58"/>
    </location>
</feature>
<feature type="region of interest" description="Disordered" evidence="1">
    <location>
        <begin position="27"/>
        <end position="58"/>
    </location>
</feature>
<dbReference type="EMBL" id="KQ947407">
    <property type="protein sequence ID" value="KUJ21708.1"/>
    <property type="molecule type" value="Genomic_DNA"/>
</dbReference>
<organism evidence="3 4">
    <name type="scientific">Mollisia scopiformis</name>
    <name type="common">Conifer needle endophyte fungus</name>
    <name type="synonym">Phialocephala scopiformis</name>
    <dbReference type="NCBI Taxonomy" id="149040"/>
    <lineage>
        <taxon>Eukaryota</taxon>
        <taxon>Fungi</taxon>
        <taxon>Dikarya</taxon>
        <taxon>Ascomycota</taxon>
        <taxon>Pezizomycotina</taxon>
        <taxon>Leotiomycetes</taxon>
        <taxon>Helotiales</taxon>
        <taxon>Mollisiaceae</taxon>
        <taxon>Mollisia</taxon>
    </lineage>
</organism>
<dbReference type="InParanoid" id="A0A194XNH2"/>
<evidence type="ECO:0000313" key="4">
    <source>
        <dbReference type="Proteomes" id="UP000070700"/>
    </source>
</evidence>
<keyword evidence="4" id="KW-1185">Reference proteome</keyword>
<keyword evidence="2" id="KW-0812">Transmembrane</keyword>